<accession>A0A6J6P201</accession>
<reference evidence="3" key="1">
    <citation type="submission" date="2020-05" db="EMBL/GenBank/DDBJ databases">
        <authorList>
            <person name="Chiriac C."/>
            <person name="Salcher M."/>
            <person name="Ghai R."/>
            <person name="Kavagutti S V."/>
        </authorList>
    </citation>
    <scope>NUCLEOTIDE SEQUENCE</scope>
</reference>
<keyword evidence="1" id="KW-1133">Transmembrane helix</keyword>
<evidence type="ECO:0000313" key="2">
    <source>
        <dbReference type="EMBL" id="CAB4665332.1"/>
    </source>
</evidence>
<name>A0A6J6P201_9ZZZZ</name>
<keyword evidence="1" id="KW-0472">Membrane</keyword>
<gene>
    <name evidence="2" type="ORF">UFOPK2342_00100</name>
    <name evidence="3" type="ORF">UFOPK2423_00694</name>
    <name evidence="4" type="ORF">UFOPK3266_00158</name>
    <name evidence="5" type="ORF">UFOPK4367_01072</name>
</gene>
<feature type="transmembrane region" description="Helical" evidence="1">
    <location>
        <begin position="41"/>
        <end position="64"/>
    </location>
</feature>
<dbReference type="EMBL" id="CAEZXN010000012">
    <property type="protein sequence ID" value="CAB4692899.1"/>
    <property type="molecule type" value="Genomic_DNA"/>
</dbReference>
<evidence type="ECO:0000313" key="4">
    <source>
        <dbReference type="EMBL" id="CAB4840566.1"/>
    </source>
</evidence>
<keyword evidence="1" id="KW-0812">Transmembrane</keyword>
<evidence type="ECO:0000313" key="3">
    <source>
        <dbReference type="EMBL" id="CAB4692899.1"/>
    </source>
</evidence>
<dbReference type="EMBL" id="CAFBAA010000002">
    <property type="protein sequence ID" value="CAB4840566.1"/>
    <property type="molecule type" value="Genomic_DNA"/>
</dbReference>
<evidence type="ECO:0000256" key="1">
    <source>
        <dbReference type="SAM" id="Phobius"/>
    </source>
</evidence>
<dbReference type="EMBL" id="CAEZXB010000001">
    <property type="protein sequence ID" value="CAB4665332.1"/>
    <property type="molecule type" value="Genomic_DNA"/>
</dbReference>
<dbReference type="EMBL" id="CAFBRC010000073">
    <property type="protein sequence ID" value="CAB5076731.1"/>
    <property type="molecule type" value="Genomic_DNA"/>
</dbReference>
<protein>
    <submittedName>
        <fullName evidence="3">Unannotated protein</fullName>
    </submittedName>
</protein>
<sequence>MALANPVRGAQAYVFVPAQRAFLRLVPDLRVPAGQQIRPLAFIKLMAIVLSIGTALLLFINIMLTQDAFTLSQLERQAADVSAQEEAITQEAARISSPTILAQRATQLGMKTGEAPAFIDLGSETILGAPDMNVKK</sequence>
<proteinExistence type="predicted"/>
<evidence type="ECO:0000313" key="5">
    <source>
        <dbReference type="EMBL" id="CAB5076731.1"/>
    </source>
</evidence>
<organism evidence="3">
    <name type="scientific">freshwater metagenome</name>
    <dbReference type="NCBI Taxonomy" id="449393"/>
    <lineage>
        <taxon>unclassified sequences</taxon>
        <taxon>metagenomes</taxon>
        <taxon>ecological metagenomes</taxon>
    </lineage>
</organism>
<dbReference type="AlphaFoldDB" id="A0A6J6P201"/>